<comment type="similarity">
    <text evidence="1">Belongs to the ABC transporter superfamily.</text>
</comment>
<keyword evidence="4" id="KW-0067">ATP-binding</keyword>
<evidence type="ECO:0000256" key="1">
    <source>
        <dbReference type="ARBA" id="ARBA00005417"/>
    </source>
</evidence>
<dbReference type="PROSITE" id="PS00211">
    <property type="entry name" value="ABC_TRANSPORTER_1"/>
    <property type="match status" value="1"/>
</dbReference>
<evidence type="ECO:0000313" key="7">
    <source>
        <dbReference type="Proteomes" id="UP000257055"/>
    </source>
</evidence>
<dbReference type="RefSeq" id="WP_115752489.1">
    <property type="nucleotide sequence ID" value="NZ_LARY01000001.1"/>
</dbReference>
<evidence type="ECO:0000256" key="3">
    <source>
        <dbReference type="ARBA" id="ARBA00022741"/>
    </source>
</evidence>
<feature type="domain" description="ABC transporter" evidence="5">
    <location>
        <begin position="6"/>
        <end position="234"/>
    </location>
</feature>
<dbReference type="PANTHER" id="PTHR43335:SF4">
    <property type="entry name" value="ABC TRANSPORTER, ATP-BINDING PROTEIN"/>
    <property type="match status" value="1"/>
</dbReference>
<dbReference type="GO" id="GO:0005524">
    <property type="term" value="F:ATP binding"/>
    <property type="evidence" value="ECO:0007669"/>
    <property type="project" value="UniProtKB-KW"/>
</dbReference>
<dbReference type="GO" id="GO:0016887">
    <property type="term" value="F:ATP hydrolysis activity"/>
    <property type="evidence" value="ECO:0007669"/>
    <property type="project" value="InterPro"/>
</dbReference>
<evidence type="ECO:0000256" key="4">
    <source>
        <dbReference type="ARBA" id="ARBA00022840"/>
    </source>
</evidence>
<dbReference type="InterPro" id="IPR003439">
    <property type="entry name" value="ABC_transporter-like_ATP-bd"/>
</dbReference>
<evidence type="ECO:0000313" key="6">
    <source>
        <dbReference type="EMBL" id="RDX02800.1"/>
    </source>
</evidence>
<dbReference type="PROSITE" id="PS50893">
    <property type="entry name" value="ABC_TRANSPORTER_2"/>
    <property type="match status" value="1"/>
</dbReference>
<accession>A0A3D8TUZ2</accession>
<name>A0A3D8TUZ2_9LIST</name>
<proteinExistence type="inferred from homology"/>
<dbReference type="PANTHER" id="PTHR43335">
    <property type="entry name" value="ABC TRANSPORTER, ATP-BINDING PROTEIN"/>
    <property type="match status" value="1"/>
</dbReference>
<sequence>MTETVLQLDHVSKKIGQKEIVHNISFDVQKGEVFGLLGPNGAGKTTIIRSIVRLIKKTSGEVHISGVNVDENFKDAIKNVGAIIENPEFYMYMSGFNNLKQFARMSRKEIPEERLMEIAEQVKLGHAIHNKVKTYSLGMRQRLGLAQALIHEPDLLILDEPTNGLDPQGMREFRELIRSLAQNGTSVLISSHLLSEIQQITDRFAIINHGKLTHIESMHDLEKEAKVTVQLEVSDPEAAKLVLESLELEIKAQTETQLTLELNSEVVPEIARALVKANIDILELAKVHVSLEDRFLALTNGGETK</sequence>
<dbReference type="SUPFAM" id="SSF52540">
    <property type="entry name" value="P-loop containing nucleoside triphosphate hydrolases"/>
    <property type="match status" value="1"/>
</dbReference>
<protein>
    <submittedName>
        <fullName evidence="6">ABC transporter ATPase</fullName>
    </submittedName>
</protein>
<dbReference type="Gene3D" id="3.40.50.300">
    <property type="entry name" value="P-loop containing nucleotide triphosphate hydrolases"/>
    <property type="match status" value="1"/>
</dbReference>
<dbReference type="Proteomes" id="UP000257055">
    <property type="component" value="Unassembled WGS sequence"/>
</dbReference>
<dbReference type="InterPro" id="IPR003593">
    <property type="entry name" value="AAA+_ATPase"/>
</dbReference>
<dbReference type="InterPro" id="IPR027417">
    <property type="entry name" value="P-loop_NTPase"/>
</dbReference>
<reference evidence="7" key="1">
    <citation type="submission" date="2015-04" db="EMBL/GenBank/DDBJ databases">
        <authorList>
            <person name="Schardt J."/>
            <person name="Mueller-Herbst S."/>
            <person name="Scherer S."/>
            <person name="Huptas C."/>
        </authorList>
    </citation>
    <scope>NUCLEOTIDE SEQUENCE [LARGE SCALE GENOMIC DNA]</scope>
    <source>
        <strain evidence="7">Kiel-L1</strain>
    </source>
</reference>
<gene>
    <name evidence="6" type="ORF">UR08_04650</name>
</gene>
<organism evidence="6 7">
    <name type="scientific">Listeria kieliensis</name>
    <dbReference type="NCBI Taxonomy" id="1621700"/>
    <lineage>
        <taxon>Bacteria</taxon>
        <taxon>Bacillati</taxon>
        <taxon>Bacillota</taxon>
        <taxon>Bacilli</taxon>
        <taxon>Bacillales</taxon>
        <taxon>Listeriaceae</taxon>
        <taxon>Listeria</taxon>
    </lineage>
</organism>
<keyword evidence="2" id="KW-0813">Transport</keyword>
<dbReference type="AlphaFoldDB" id="A0A3D8TUZ2"/>
<dbReference type="SMART" id="SM00382">
    <property type="entry name" value="AAA"/>
    <property type="match status" value="1"/>
</dbReference>
<comment type="caution">
    <text evidence="6">The sequence shown here is derived from an EMBL/GenBank/DDBJ whole genome shotgun (WGS) entry which is preliminary data.</text>
</comment>
<evidence type="ECO:0000259" key="5">
    <source>
        <dbReference type="PROSITE" id="PS50893"/>
    </source>
</evidence>
<dbReference type="Pfam" id="PF00005">
    <property type="entry name" value="ABC_tran"/>
    <property type="match status" value="1"/>
</dbReference>
<evidence type="ECO:0000256" key="2">
    <source>
        <dbReference type="ARBA" id="ARBA00022448"/>
    </source>
</evidence>
<dbReference type="EMBL" id="LARY01000001">
    <property type="protein sequence ID" value="RDX02800.1"/>
    <property type="molecule type" value="Genomic_DNA"/>
</dbReference>
<dbReference type="InterPro" id="IPR017871">
    <property type="entry name" value="ABC_transporter-like_CS"/>
</dbReference>
<keyword evidence="7" id="KW-1185">Reference proteome</keyword>
<keyword evidence="3" id="KW-0547">Nucleotide-binding</keyword>